<gene>
    <name evidence="2" type="ORF">M8C21_014342</name>
</gene>
<evidence type="ECO:0000313" key="3">
    <source>
        <dbReference type="Proteomes" id="UP001206925"/>
    </source>
</evidence>
<protein>
    <submittedName>
        <fullName evidence="2">Uncharacterized protein</fullName>
    </submittedName>
</protein>
<evidence type="ECO:0000256" key="1">
    <source>
        <dbReference type="SAM" id="MobiDB-lite"/>
    </source>
</evidence>
<reference evidence="2" key="1">
    <citation type="submission" date="2022-06" db="EMBL/GenBank/DDBJ databases">
        <title>Uncovering the hologenomic basis of an extraordinary plant invasion.</title>
        <authorList>
            <person name="Bieker V.C."/>
            <person name="Martin M.D."/>
            <person name="Gilbert T."/>
            <person name="Hodgins K."/>
            <person name="Battlay P."/>
            <person name="Petersen B."/>
            <person name="Wilson J."/>
        </authorList>
    </citation>
    <scope>NUCLEOTIDE SEQUENCE</scope>
    <source>
        <strain evidence="2">AA19_3_7</strain>
        <tissue evidence="2">Leaf</tissue>
    </source>
</reference>
<feature type="compositionally biased region" description="Acidic residues" evidence="1">
    <location>
        <begin position="39"/>
        <end position="48"/>
    </location>
</feature>
<feature type="non-terminal residue" evidence="2">
    <location>
        <position position="1"/>
    </location>
</feature>
<dbReference type="EMBL" id="JAMZMK010011719">
    <property type="protein sequence ID" value="KAI7726286.1"/>
    <property type="molecule type" value="Genomic_DNA"/>
</dbReference>
<accession>A0AAD5BMW6</accession>
<organism evidence="2 3">
    <name type="scientific">Ambrosia artemisiifolia</name>
    <name type="common">Common ragweed</name>
    <dbReference type="NCBI Taxonomy" id="4212"/>
    <lineage>
        <taxon>Eukaryota</taxon>
        <taxon>Viridiplantae</taxon>
        <taxon>Streptophyta</taxon>
        <taxon>Embryophyta</taxon>
        <taxon>Tracheophyta</taxon>
        <taxon>Spermatophyta</taxon>
        <taxon>Magnoliopsida</taxon>
        <taxon>eudicotyledons</taxon>
        <taxon>Gunneridae</taxon>
        <taxon>Pentapetalae</taxon>
        <taxon>asterids</taxon>
        <taxon>campanulids</taxon>
        <taxon>Asterales</taxon>
        <taxon>Asteraceae</taxon>
        <taxon>Asteroideae</taxon>
        <taxon>Heliantheae alliance</taxon>
        <taxon>Heliantheae</taxon>
        <taxon>Ambrosia</taxon>
    </lineage>
</organism>
<feature type="region of interest" description="Disordered" evidence="1">
    <location>
        <begin position="18"/>
        <end position="48"/>
    </location>
</feature>
<comment type="caution">
    <text evidence="2">The sequence shown here is derived from an EMBL/GenBank/DDBJ whole genome shotgun (WGS) entry which is preliminary data.</text>
</comment>
<dbReference type="AlphaFoldDB" id="A0AAD5BMW6"/>
<sequence length="131" mass="14586">MQYLGLHNISNSFTSLVESQKTKNKKVKSTYRNVRDEGNGDDSEEEYQEVDANAKVSKKQHCSRYIAPLSLNKIAKLAKQHRVTAPKISDSNTRLSTVPLEREIGTVPPAAIHHSHDIAKVTINPIPLELG</sequence>
<proteinExistence type="predicted"/>
<dbReference type="Proteomes" id="UP001206925">
    <property type="component" value="Unassembled WGS sequence"/>
</dbReference>
<evidence type="ECO:0000313" key="2">
    <source>
        <dbReference type="EMBL" id="KAI7726286.1"/>
    </source>
</evidence>
<name>A0AAD5BMW6_AMBAR</name>
<keyword evidence="3" id="KW-1185">Reference proteome</keyword>